<keyword evidence="3" id="KW-0378">Hydrolase</keyword>
<dbReference type="EMBL" id="CP137573">
    <property type="protein sequence ID" value="WOX25994.1"/>
    <property type="molecule type" value="Genomic_DNA"/>
</dbReference>
<protein>
    <submittedName>
        <fullName evidence="3">Alpha/beta fold hydrolase</fullName>
    </submittedName>
</protein>
<evidence type="ECO:0000259" key="2">
    <source>
        <dbReference type="Pfam" id="PF00975"/>
    </source>
</evidence>
<reference evidence="3 4" key="1">
    <citation type="submission" date="2023-10" db="EMBL/GenBank/DDBJ databases">
        <title>The genome sequence of Streptomyces sp. HUAS YS2.</title>
        <authorList>
            <person name="Mo P."/>
        </authorList>
    </citation>
    <scope>NUCLEOTIDE SEQUENCE [LARGE SCALE GENOMIC DNA]</scope>
    <source>
        <strain evidence="3 4">HUAS YS2</strain>
    </source>
</reference>
<evidence type="ECO:0000313" key="3">
    <source>
        <dbReference type="EMBL" id="WOX25994.1"/>
    </source>
</evidence>
<dbReference type="InterPro" id="IPR029058">
    <property type="entry name" value="AB_hydrolase_fold"/>
</dbReference>
<evidence type="ECO:0000256" key="1">
    <source>
        <dbReference type="ARBA" id="ARBA00007169"/>
    </source>
</evidence>
<evidence type="ECO:0000313" key="4">
    <source>
        <dbReference type="Proteomes" id="UP001301731"/>
    </source>
</evidence>
<dbReference type="RefSeq" id="WP_318108839.1">
    <property type="nucleotide sequence ID" value="NZ_CP137573.1"/>
</dbReference>
<dbReference type="InterPro" id="IPR012223">
    <property type="entry name" value="TEII"/>
</dbReference>
<accession>A0ABZ0M4N8</accession>
<dbReference type="PANTHER" id="PTHR11487">
    <property type="entry name" value="THIOESTERASE"/>
    <property type="match status" value="1"/>
</dbReference>
<organism evidence="3 4">
    <name type="scientific">Streptomyces solicathayae</name>
    <dbReference type="NCBI Taxonomy" id="3081768"/>
    <lineage>
        <taxon>Bacteria</taxon>
        <taxon>Bacillati</taxon>
        <taxon>Actinomycetota</taxon>
        <taxon>Actinomycetes</taxon>
        <taxon>Kitasatosporales</taxon>
        <taxon>Streptomycetaceae</taxon>
        <taxon>Streptomyces</taxon>
    </lineage>
</organism>
<sequence>MKLLCLPHAGGSAAVYARWTRLFGPGVRVVPVEYPGHGRRLREPLHISAATLVDRLVEELRPLLREGPFAVFGHSMGGLLAFRFTHELVRRGLPLPARLFLSAARPPGHPATAALHTLDDAGLVAALAELGGAPPEVLADPEFVRTLLPVVRADLLLAETWAFRPPAPLDVPVSVLSGLADPLAPPGVTAGWRPHFAGAFARRAYPGGHFFPFDAASGVPADLRQALGGAAQGTFSTGRTGA</sequence>
<dbReference type="GO" id="GO:0016787">
    <property type="term" value="F:hydrolase activity"/>
    <property type="evidence" value="ECO:0007669"/>
    <property type="project" value="UniProtKB-KW"/>
</dbReference>
<dbReference type="InterPro" id="IPR001031">
    <property type="entry name" value="Thioesterase"/>
</dbReference>
<dbReference type="PANTHER" id="PTHR11487:SF0">
    <property type="entry name" value="S-ACYL FATTY ACID SYNTHASE THIOESTERASE, MEDIUM CHAIN"/>
    <property type="match status" value="1"/>
</dbReference>
<name>A0ABZ0M4N8_9ACTN</name>
<keyword evidence="4" id="KW-1185">Reference proteome</keyword>
<dbReference type="Pfam" id="PF00975">
    <property type="entry name" value="Thioesterase"/>
    <property type="match status" value="1"/>
</dbReference>
<feature type="domain" description="Thioesterase" evidence="2">
    <location>
        <begin position="2"/>
        <end position="213"/>
    </location>
</feature>
<comment type="similarity">
    <text evidence="1">Belongs to the thioesterase family.</text>
</comment>
<dbReference type="Proteomes" id="UP001301731">
    <property type="component" value="Chromosome"/>
</dbReference>
<gene>
    <name evidence="3" type="ORF">R2D22_33270</name>
</gene>
<dbReference type="Gene3D" id="3.40.50.1820">
    <property type="entry name" value="alpha/beta hydrolase"/>
    <property type="match status" value="1"/>
</dbReference>
<dbReference type="SUPFAM" id="SSF53474">
    <property type="entry name" value="alpha/beta-Hydrolases"/>
    <property type="match status" value="1"/>
</dbReference>
<proteinExistence type="inferred from homology"/>